<evidence type="ECO:0000256" key="4">
    <source>
        <dbReference type="ARBA" id="ARBA00022679"/>
    </source>
</evidence>
<organism evidence="12 13">
    <name type="scientific">Pelagibaculum spongiae</name>
    <dbReference type="NCBI Taxonomy" id="2080658"/>
    <lineage>
        <taxon>Bacteria</taxon>
        <taxon>Pseudomonadati</taxon>
        <taxon>Pseudomonadota</taxon>
        <taxon>Gammaproteobacteria</taxon>
        <taxon>Oceanospirillales</taxon>
        <taxon>Pelagibaculum</taxon>
    </lineage>
</organism>
<dbReference type="PANTHER" id="PTHR43837:SF1">
    <property type="entry name" value="RIBOSOMAL PROTEIN US12 METHYLTHIOTRANSFERASE RIMO"/>
    <property type="match status" value="1"/>
</dbReference>
<dbReference type="GO" id="GO:0046872">
    <property type="term" value="F:metal ion binding"/>
    <property type="evidence" value="ECO:0007669"/>
    <property type="project" value="UniProtKB-KW"/>
</dbReference>
<dbReference type="Gene3D" id="2.40.50.140">
    <property type="entry name" value="Nucleic acid-binding proteins"/>
    <property type="match status" value="1"/>
</dbReference>
<dbReference type="RefSeq" id="WP_116687866.1">
    <property type="nucleotide sequence ID" value="NZ_CAWNYD010000006.1"/>
</dbReference>
<dbReference type="Pfam" id="PF00919">
    <property type="entry name" value="UPF0004"/>
    <property type="match status" value="1"/>
</dbReference>
<dbReference type="GO" id="GO:0005840">
    <property type="term" value="C:ribosome"/>
    <property type="evidence" value="ECO:0007669"/>
    <property type="project" value="UniProtKB-KW"/>
</dbReference>
<keyword evidence="13" id="KW-1185">Reference proteome</keyword>
<dbReference type="PROSITE" id="PS51449">
    <property type="entry name" value="MTTASE_N"/>
    <property type="match status" value="1"/>
</dbReference>
<dbReference type="PROSITE" id="PS51918">
    <property type="entry name" value="RADICAL_SAM"/>
    <property type="match status" value="1"/>
</dbReference>
<keyword evidence="5" id="KW-0949">S-adenosyl-L-methionine</keyword>
<dbReference type="InterPro" id="IPR005839">
    <property type="entry name" value="Methylthiotransferase"/>
</dbReference>
<dbReference type="GO" id="GO:0051539">
    <property type="term" value="F:4 iron, 4 sulfur cluster binding"/>
    <property type="evidence" value="ECO:0007669"/>
    <property type="project" value="UniProtKB-KW"/>
</dbReference>
<dbReference type="InterPro" id="IPR023404">
    <property type="entry name" value="rSAM_horseshoe"/>
</dbReference>
<evidence type="ECO:0000256" key="7">
    <source>
        <dbReference type="ARBA" id="ARBA00023004"/>
    </source>
</evidence>
<proteinExistence type="predicted"/>
<sequence>MNKSSPKVGFVSLGCPKALVDSERILSQLARDGYQLSDNYQDADVVVVNTCGYIDQAQQESLDTIGEAIQQNGQVIVTGCMGSGSLAEKIRQAHPQVLDIQAAHSIEKTVESVHQQAPISAAQQLASAQVPTQGIKLTPHHYGYLKISEGCDHHCSFSILPSLRGKLISRPSGSVLEEAERLMNAGTGELLVIAHDTSVYGKDRNYLIDYWNGRKIATRLKDLLENLGSMGIWIRLQDAYLAPELDALIPLMADGTILPYLDLQLQHVSPAILGAMQAPASNENALERIQSWRETCSDIALKAHFMVGFPGETEADFEMLLDFLKQAQLDHIGCQAYCAVDGAAANQLSSNVSEQIKQQRLERLIELQQQISAEKLQQRIGKRYQILVDGESDNGEIYGRSFVEAPDTDSVIWLENGQGLQPGDLVDVEIYDADEYDLYARPAED</sequence>
<evidence type="ECO:0000256" key="3">
    <source>
        <dbReference type="ARBA" id="ARBA00022490"/>
    </source>
</evidence>
<dbReference type="InterPro" id="IPR012340">
    <property type="entry name" value="NA-bd_OB-fold"/>
</dbReference>
<feature type="domain" description="Radical SAM core" evidence="11">
    <location>
        <begin position="137"/>
        <end position="374"/>
    </location>
</feature>
<dbReference type="GO" id="GO:0006400">
    <property type="term" value="P:tRNA modification"/>
    <property type="evidence" value="ECO:0007669"/>
    <property type="project" value="InterPro"/>
</dbReference>
<dbReference type="SUPFAM" id="SSF102114">
    <property type="entry name" value="Radical SAM enzymes"/>
    <property type="match status" value="1"/>
</dbReference>
<reference evidence="12 13" key="1">
    <citation type="submission" date="2018-04" db="EMBL/GenBank/DDBJ databases">
        <title>Thalassorhabdus spongiae gen. nov., sp. nov., isolated from a marine sponge in South-West Iceland.</title>
        <authorList>
            <person name="Knobloch S."/>
            <person name="Daussin A."/>
            <person name="Johannsson R."/>
            <person name="Marteinsson V.T."/>
        </authorList>
    </citation>
    <scope>NUCLEOTIDE SEQUENCE [LARGE SCALE GENOMIC DNA]</scope>
    <source>
        <strain evidence="12 13">Hp12</strain>
    </source>
</reference>
<keyword evidence="2" id="KW-0004">4Fe-4S</keyword>
<dbReference type="Pfam" id="PF04055">
    <property type="entry name" value="Radical_SAM"/>
    <property type="match status" value="1"/>
</dbReference>
<name>A0A2V1GUF2_9GAMM</name>
<dbReference type="InterPro" id="IPR002792">
    <property type="entry name" value="TRAM_dom"/>
</dbReference>
<dbReference type="PANTHER" id="PTHR43837">
    <property type="entry name" value="RIBOSOMAL PROTEIN S12 METHYLTHIOTRANSFERASE RIMO"/>
    <property type="match status" value="1"/>
</dbReference>
<dbReference type="FunFam" id="3.40.50.12160:FF:000002">
    <property type="entry name" value="Ribosomal protein S12 methylthiotransferase RimO"/>
    <property type="match status" value="1"/>
</dbReference>
<dbReference type="NCBIfam" id="TIGR01125">
    <property type="entry name" value="30S ribosomal protein S12 methylthiotransferase RimO"/>
    <property type="match status" value="1"/>
</dbReference>
<accession>A0A2V1GUF2</accession>
<dbReference type="OrthoDB" id="9805215at2"/>
<protein>
    <submittedName>
        <fullName evidence="12">30S ribosomal protein S12 methylthiotransferase RimO</fullName>
    </submittedName>
</protein>
<feature type="domain" description="TRAM" evidence="9">
    <location>
        <begin position="377"/>
        <end position="444"/>
    </location>
</feature>
<dbReference type="AlphaFoldDB" id="A0A2V1GUF2"/>
<dbReference type="InterPro" id="IPR013848">
    <property type="entry name" value="Methylthiotransferase_N"/>
</dbReference>
<keyword evidence="12" id="KW-0687">Ribonucleoprotein</keyword>
<evidence type="ECO:0000313" key="12">
    <source>
        <dbReference type="EMBL" id="PVZ67670.1"/>
    </source>
</evidence>
<dbReference type="Pfam" id="PF18693">
    <property type="entry name" value="TRAM_2"/>
    <property type="match status" value="1"/>
</dbReference>
<evidence type="ECO:0000313" key="13">
    <source>
        <dbReference type="Proteomes" id="UP000244906"/>
    </source>
</evidence>
<evidence type="ECO:0000256" key="5">
    <source>
        <dbReference type="ARBA" id="ARBA00022691"/>
    </source>
</evidence>
<dbReference type="Proteomes" id="UP000244906">
    <property type="component" value="Unassembled WGS sequence"/>
</dbReference>
<evidence type="ECO:0000256" key="8">
    <source>
        <dbReference type="ARBA" id="ARBA00023014"/>
    </source>
</evidence>
<dbReference type="GO" id="GO:0035599">
    <property type="term" value="F:aspartic acid methylthiotransferase activity"/>
    <property type="evidence" value="ECO:0007669"/>
    <property type="project" value="TreeGrafter"/>
</dbReference>
<feature type="domain" description="MTTase N-terminal" evidence="10">
    <location>
        <begin position="6"/>
        <end position="118"/>
    </location>
</feature>
<dbReference type="InterPro" id="IPR007197">
    <property type="entry name" value="rSAM"/>
</dbReference>
<dbReference type="Gene3D" id="3.40.50.12160">
    <property type="entry name" value="Methylthiotransferase, N-terminal domain"/>
    <property type="match status" value="1"/>
</dbReference>
<keyword evidence="12" id="KW-0689">Ribosomal protein</keyword>
<gene>
    <name evidence="12" type="ORF">DC094_14640</name>
</gene>
<evidence type="ECO:0000259" key="9">
    <source>
        <dbReference type="PROSITE" id="PS50926"/>
    </source>
</evidence>
<evidence type="ECO:0000256" key="6">
    <source>
        <dbReference type="ARBA" id="ARBA00022723"/>
    </source>
</evidence>
<dbReference type="InterPro" id="IPR006638">
    <property type="entry name" value="Elp3/MiaA/NifB-like_rSAM"/>
</dbReference>
<evidence type="ECO:0000259" key="11">
    <source>
        <dbReference type="PROSITE" id="PS51918"/>
    </source>
</evidence>
<dbReference type="InterPro" id="IPR058240">
    <property type="entry name" value="rSAM_sf"/>
</dbReference>
<comment type="caution">
    <text evidence="12">The sequence shown here is derived from an EMBL/GenBank/DDBJ whole genome shotgun (WGS) entry which is preliminary data.</text>
</comment>
<keyword evidence="7" id="KW-0408">Iron</keyword>
<keyword evidence="3" id="KW-0963">Cytoplasm</keyword>
<keyword evidence="4 12" id="KW-0808">Transferase</keyword>
<evidence type="ECO:0000256" key="1">
    <source>
        <dbReference type="ARBA" id="ARBA00001966"/>
    </source>
</evidence>
<evidence type="ECO:0000256" key="2">
    <source>
        <dbReference type="ARBA" id="ARBA00022485"/>
    </source>
</evidence>
<keyword evidence="8" id="KW-0411">Iron-sulfur</keyword>
<dbReference type="GO" id="GO:0005829">
    <property type="term" value="C:cytosol"/>
    <property type="evidence" value="ECO:0007669"/>
    <property type="project" value="TreeGrafter"/>
</dbReference>
<dbReference type="NCBIfam" id="TIGR00089">
    <property type="entry name" value="MiaB/RimO family radical SAM methylthiotransferase"/>
    <property type="match status" value="1"/>
</dbReference>
<evidence type="ECO:0000259" key="10">
    <source>
        <dbReference type="PROSITE" id="PS51449"/>
    </source>
</evidence>
<dbReference type="Gene3D" id="3.80.30.20">
    <property type="entry name" value="tm_1862 like domain"/>
    <property type="match status" value="1"/>
</dbReference>
<dbReference type="SMART" id="SM00729">
    <property type="entry name" value="Elp3"/>
    <property type="match status" value="1"/>
</dbReference>
<dbReference type="InterPro" id="IPR038135">
    <property type="entry name" value="Methylthiotransferase_N_sf"/>
</dbReference>
<keyword evidence="6" id="KW-0479">Metal-binding</keyword>
<dbReference type="InterPro" id="IPR005840">
    <property type="entry name" value="Ribosomal_uS12_MeSTrfase_RimO"/>
</dbReference>
<dbReference type="PROSITE" id="PS50926">
    <property type="entry name" value="TRAM"/>
    <property type="match status" value="1"/>
</dbReference>
<dbReference type="EMBL" id="QDDL01000006">
    <property type="protein sequence ID" value="PVZ67670.1"/>
    <property type="molecule type" value="Genomic_DNA"/>
</dbReference>
<comment type="cofactor">
    <cofactor evidence="1">
        <name>[4Fe-4S] cluster</name>
        <dbReference type="ChEBI" id="CHEBI:49883"/>
    </cofactor>
</comment>